<evidence type="ECO:0000313" key="11">
    <source>
        <dbReference type="EMBL" id="RKQ59104.1"/>
    </source>
</evidence>
<proteinExistence type="inferred from homology"/>
<dbReference type="EMBL" id="RBIE01000007">
    <property type="protein sequence ID" value="RKQ59104.1"/>
    <property type="molecule type" value="Genomic_DNA"/>
</dbReference>
<keyword evidence="6" id="KW-0547">Nucleotide-binding</keyword>
<protein>
    <recommendedName>
        <fullName evidence="10">Polymerase nucleotidyl transferase domain-containing protein</fullName>
    </recommendedName>
</protein>
<comment type="caution">
    <text evidence="11">The sequence shown here is derived from an EMBL/GenBank/DDBJ whole genome shotgun (WGS) entry which is preliminary data.</text>
</comment>
<evidence type="ECO:0000256" key="6">
    <source>
        <dbReference type="ARBA" id="ARBA00022741"/>
    </source>
</evidence>
<evidence type="ECO:0000259" key="10">
    <source>
        <dbReference type="Pfam" id="PF01909"/>
    </source>
</evidence>
<evidence type="ECO:0000256" key="3">
    <source>
        <dbReference type="ARBA" id="ARBA00022679"/>
    </source>
</evidence>
<evidence type="ECO:0000313" key="12">
    <source>
        <dbReference type="Proteomes" id="UP000280881"/>
    </source>
</evidence>
<sequence>MGTTGKQSYKTAKSLSEIVNLLLKHKEKLRKEYGVKHLKIFGSYARNEQKEDSDLDILVSLSGKIDLLGFVDLKFYLEEITGLPVDLVSDKGMSPFLKPYIEKHIVEVF</sequence>
<evidence type="ECO:0000256" key="7">
    <source>
        <dbReference type="ARBA" id="ARBA00022840"/>
    </source>
</evidence>
<evidence type="ECO:0000256" key="1">
    <source>
        <dbReference type="ARBA" id="ARBA00001946"/>
    </source>
</evidence>
<dbReference type="GO" id="GO:0005524">
    <property type="term" value="F:ATP binding"/>
    <property type="evidence" value="ECO:0007669"/>
    <property type="project" value="UniProtKB-KW"/>
</dbReference>
<keyword evidence="3" id="KW-0808">Transferase</keyword>
<dbReference type="AlphaFoldDB" id="A0A420W5E2"/>
<feature type="domain" description="Polymerase nucleotidyl transferase" evidence="10">
    <location>
        <begin position="24"/>
        <end position="104"/>
    </location>
</feature>
<dbReference type="PANTHER" id="PTHR33571">
    <property type="entry name" value="SSL8005 PROTEIN"/>
    <property type="match status" value="1"/>
</dbReference>
<evidence type="ECO:0000256" key="4">
    <source>
        <dbReference type="ARBA" id="ARBA00022695"/>
    </source>
</evidence>
<reference evidence="11 12" key="1">
    <citation type="submission" date="2018-10" db="EMBL/GenBank/DDBJ databases">
        <title>Genomic Encyclopedia of Type Strains, Phase IV (KMG-IV): sequencing the most valuable type-strain genomes for metagenomic binning, comparative biology and taxonomic classification.</title>
        <authorList>
            <person name="Goeker M."/>
        </authorList>
    </citation>
    <scope>NUCLEOTIDE SEQUENCE [LARGE SCALE GENOMIC DNA]</scope>
    <source>
        <strain evidence="11 12">DSM 15521</strain>
    </source>
</reference>
<organism evidence="11 12">
    <name type="scientific">Thermovibrio guaymasensis</name>
    <dbReference type="NCBI Taxonomy" id="240167"/>
    <lineage>
        <taxon>Bacteria</taxon>
        <taxon>Pseudomonadati</taxon>
        <taxon>Aquificota</taxon>
        <taxon>Aquificia</taxon>
        <taxon>Desulfurobacteriales</taxon>
        <taxon>Desulfurobacteriaceae</taxon>
        <taxon>Thermovibrio</taxon>
    </lineage>
</organism>
<dbReference type="OrthoDB" id="90159at2"/>
<name>A0A420W5E2_9BACT</name>
<keyword evidence="5" id="KW-0479">Metal-binding</keyword>
<dbReference type="Proteomes" id="UP000280881">
    <property type="component" value="Unassembled WGS sequence"/>
</dbReference>
<dbReference type="Pfam" id="PF01909">
    <property type="entry name" value="NTP_transf_2"/>
    <property type="match status" value="1"/>
</dbReference>
<keyword evidence="4" id="KW-0548">Nucleotidyltransferase</keyword>
<dbReference type="InterPro" id="IPR043519">
    <property type="entry name" value="NT_sf"/>
</dbReference>
<evidence type="ECO:0000256" key="8">
    <source>
        <dbReference type="ARBA" id="ARBA00022842"/>
    </source>
</evidence>
<accession>A0A420W5E2</accession>
<dbReference type="GO" id="GO:0046872">
    <property type="term" value="F:metal ion binding"/>
    <property type="evidence" value="ECO:0007669"/>
    <property type="project" value="UniProtKB-KW"/>
</dbReference>
<dbReference type="Gene3D" id="3.30.460.10">
    <property type="entry name" value="Beta Polymerase, domain 2"/>
    <property type="match status" value="1"/>
</dbReference>
<dbReference type="InterPro" id="IPR052038">
    <property type="entry name" value="Type-VII_TA_antitoxin"/>
</dbReference>
<dbReference type="CDD" id="cd05403">
    <property type="entry name" value="NT_KNTase_like"/>
    <property type="match status" value="1"/>
</dbReference>
<comment type="similarity">
    <text evidence="9">Belongs to the MntA antitoxin family.</text>
</comment>
<keyword evidence="2" id="KW-1277">Toxin-antitoxin system</keyword>
<comment type="cofactor">
    <cofactor evidence="1">
        <name>Mg(2+)</name>
        <dbReference type="ChEBI" id="CHEBI:18420"/>
    </cofactor>
</comment>
<gene>
    <name evidence="11" type="ORF">C7457_1744</name>
</gene>
<dbReference type="PANTHER" id="PTHR33571:SF14">
    <property type="entry name" value="PROTEIN ADENYLYLTRANSFERASE MJ0435-RELATED"/>
    <property type="match status" value="1"/>
</dbReference>
<evidence type="ECO:0000256" key="2">
    <source>
        <dbReference type="ARBA" id="ARBA00022649"/>
    </source>
</evidence>
<evidence type="ECO:0000256" key="9">
    <source>
        <dbReference type="ARBA" id="ARBA00038276"/>
    </source>
</evidence>
<evidence type="ECO:0000256" key="5">
    <source>
        <dbReference type="ARBA" id="ARBA00022723"/>
    </source>
</evidence>
<dbReference type="GO" id="GO:0016779">
    <property type="term" value="F:nucleotidyltransferase activity"/>
    <property type="evidence" value="ECO:0007669"/>
    <property type="project" value="UniProtKB-KW"/>
</dbReference>
<dbReference type="InterPro" id="IPR002934">
    <property type="entry name" value="Polymerase_NTP_transf_dom"/>
</dbReference>
<dbReference type="RefSeq" id="WP_121172077.1">
    <property type="nucleotide sequence ID" value="NZ_RBIE01000007.1"/>
</dbReference>
<keyword evidence="12" id="KW-1185">Reference proteome</keyword>
<keyword evidence="8" id="KW-0460">Magnesium</keyword>
<keyword evidence="7" id="KW-0067">ATP-binding</keyword>
<dbReference type="SUPFAM" id="SSF81301">
    <property type="entry name" value="Nucleotidyltransferase"/>
    <property type="match status" value="1"/>
</dbReference>